<organism evidence="1 2">
    <name type="scientific">Giardia intestinalis</name>
    <name type="common">Giardia lamblia</name>
    <dbReference type="NCBI Taxonomy" id="5741"/>
    <lineage>
        <taxon>Eukaryota</taxon>
        <taxon>Metamonada</taxon>
        <taxon>Diplomonadida</taxon>
        <taxon>Hexamitidae</taxon>
        <taxon>Giardiinae</taxon>
        <taxon>Giardia</taxon>
    </lineage>
</organism>
<protein>
    <submittedName>
        <fullName evidence="1">Uncharacterized protein</fullName>
    </submittedName>
</protein>
<reference evidence="2" key="1">
    <citation type="submission" date="2012-02" db="EMBL/GenBank/DDBJ databases">
        <title>Genome sequencing of Giardia lamblia Genotypes A2 and B isolates (DH and GS) and comparative analysis with the genomes of Genotypes A1 and E (WB and Pig).</title>
        <authorList>
            <person name="Adam R."/>
            <person name="Dahlstrom E."/>
            <person name="Martens C."/>
            <person name="Bruno D."/>
            <person name="Barbian K."/>
            <person name="Porcella S.F."/>
            <person name="Nash T."/>
        </authorList>
    </citation>
    <scope>NUCLEOTIDE SEQUENCE</scope>
    <source>
        <strain evidence="2">DH</strain>
    </source>
</reference>
<proteinExistence type="predicted"/>
<dbReference type="Proteomes" id="UP000018320">
    <property type="component" value="Unassembled WGS sequence"/>
</dbReference>
<name>V6TDX0_GIAIN</name>
<gene>
    <name evidence="1" type="ORF">DHA2_150454</name>
</gene>
<dbReference type="AlphaFoldDB" id="V6TDX0"/>
<evidence type="ECO:0000313" key="2">
    <source>
        <dbReference type="Proteomes" id="UP000018320"/>
    </source>
</evidence>
<reference evidence="1 2" key="2">
    <citation type="journal article" date="2013" name="Genome Biol. Evol.">
        <title>Genome sequencing of Giardia lamblia genotypes A2 and B isolates (DH and GS) and comparative analysis with the genomes of genotypes A1 and E (WB and Pig).</title>
        <authorList>
            <person name="Adam R.D."/>
            <person name="Dahlstrom E.W."/>
            <person name="Martens C.A."/>
            <person name="Bruno D.P."/>
            <person name="Barbian K.D."/>
            <person name="Ricklefs S.M."/>
            <person name="Hernandez M.M."/>
            <person name="Narla N.P."/>
            <person name="Patel R.B."/>
            <person name="Porcella S.F."/>
            <person name="Nash T.E."/>
        </authorList>
    </citation>
    <scope>NUCLEOTIDE SEQUENCE [LARGE SCALE GENOMIC DNA]</scope>
    <source>
        <strain evidence="1 2">DH</strain>
    </source>
</reference>
<evidence type="ECO:0000313" key="1">
    <source>
        <dbReference type="EMBL" id="ESU35020.1"/>
    </source>
</evidence>
<dbReference type="EMBL" id="AHGT01000107">
    <property type="protein sequence ID" value="ESU35020.1"/>
    <property type="molecule type" value="Genomic_DNA"/>
</dbReference>
<comment type="caution">
    <text evidence="1">The sequence shown here is derived from an EMBL/GenBank/DDBJ whole genome shotgun (WGS) entry which is preliminary data.</text>
</comment>
<sequence length="242" mass="25848">MMLLDSGGRGRTLCSSLLGGVAGFLQCLLRTSPSMASPRGPTVSCGNDLGHVTQGHLVVLALHDEGRMCHGLGMPTRVPPRLLVEQTIDPAVGVRSPYVLLDCGVCPWTPRSIHGWCGGDARSALLLMNRSAPVVPGGQQPVHTRRHTPCAVCRLGWCGLHPSVPQSVRGAMSRSAGGAGPATALRETLSEVLERSEHSSCTMRCSPRGRPARQPAVMPRLTSRCQAPRSCLWWTPDRRCPA</sequence>
<accession>V6TDX0</accession>
<dbReference type="VEuPathDB" id="GiardiaDB:DHA2_150454"/>